<protein>
    <recommendedName>
        <fullName evidence="8">Fungal N-terminal domain-containing protein</fullName>
    </recommendedName>
</protein>
<feature type="repeat" description="ANK" evidence="3">
    <location>
        <begin position="615"/>
        <end position="651"/>
    </location>
</feature>
<organism evidence="6 7">
    <name type="scientific">Plectosphaerella cucumerina</name>
    <dbReference type="NCBI Taxonomy" id="40658"/>
    <lineage>
        <taxon>Eukaryota</taxon>
        <taxon>Fungi</taxon>
        <taxon>Dikarya</taxon>
        <taxon>Ascomycota</taxon>
        <taxon>Pezizomycotina</taxon>
        <taxon>Sordariomycetes</taxon>
        <taxon>Hypocreomycetidae</taxon>
        <taxon>Glomerellales</taxon>
        <taxon>Plectosphaerellaceae</taxon>
        <taxon>Plectosphaerella</taxon>
    </lineage>
</organism>
<dbReference type="OrthoDB" id="4828964at2759"/>
<dbReference type="EMBL" id="JAGPXD010000001">
    <property type="protein sequence ID" value="KAH7374860.1"/>
    <property type="molecule type" value="Genomic_DNA"/>
</dbReference>
<accession>A0A8K0TN41</accession>
<evidence type="ECO:0000256" key="2">
    <source>
        <dbReference type="ARBA" id="ARBA00023043"/>
    </source>
</evidence>
<feature type="compositionally biased region" description="Acidic residues" evidence="5">
    <location>
        <begin position="833"/>
        <end position="848"/>
    </location>
</feature>
<keyword evidence="7" id="KW-1185">Reference proteome</keyword>
<dbReference type="Gene3D" id="1.25.40.20">
    <property type="entry name" value="Ankyrin repeat-containing domain"/>
    <property type="match status" value="1"/>
</dbReference>
<keyword evidence="1" id="KW-0677">Repeat</keyword>
<comment type="caution">
    <text evidence="6">The sequence shown here is derived from an EMBL/GenBank/DDBJ whole genome shotgun (WGS) entry which is preliminary data.</text>
</comment>
<proteinExistence type="predicted"/>
<feature type="region of interest" description="Disordered" evidence="5">
    <location>
        <begin position="825"/>
        <end position="857"/>
    </location>
</feature>
<dbReference type="PROSITE" id="PS50297">
    <property type="entry name" value="ANK_REP_REGION"/>
    <property type="match status" value="2"/>
</dbReference>
<dbReference type="SUPFAM" id="SSF48403">
    <property type="entry name" value="Ankyrin repeat"/>
    <property type="match status" value="1"/>
</dbReference>
<dbReference type="PANTHER" id="PTHR24189">
    <property type="entry name" value="MYOTROPHIN"/>
    <property type="match status" value="1"/>
</dbReference>
<name>A0A8K0TN41_9PEZI</name>
<keyword evidence="4" id="KW-0175">Coiled coil</keyword>
<evidence type="ECO:0000256" key="4">
    <source>
        <dbReference type="SAM" id="Coils"/>
    </source>
</evidence>
<sequence length="857" mass="94797">MEVAASAIAFAQAVGVISVGIKKLRTMQQASAEFMDLLNQLSRFNAQAELLRRALQSLVDEGSDVSHLDIELIRSLQGDLSKIGEDLDESVAGFIASSKGIDAEGRHRIRRLKWQKEQAQLVKLRDRARELSIEMSSCLTAINMSQGIRQTAMVLNVQSFMEVSFGALSSQLNRHESLLLEGNRPISPVNQSENGPPPIPNNDPGSESSFSFDTEPGQCLSRLAVHEHHDNSIPSNEADVPDANSAPTVTITSTLRPTCPPNCRCQCHVTSQVWSPAWIKDALGMLMIKYRSLPLLGIGHCNVPLCKASSGSSFRLHYCFPRWAVDRALQLSISWDSLRDTGVSIFLKIPRSLDDFFWLGSNEVHSASVIAELRQGNLRPTDILAQFGQTALTLSMMGGHWGRIEVYLQHGFDPTFVDMTGRRHILRTSCDQRSAVHWARQYELQGLIDSTPSYVQTTLRQISAIKLKEDRMTPLTLIHRSFRGQTSLSLEECIQAEPKHINTVDELGFAPLHWAAMRRNPKGVQTLIEAGAQIDLQASHDCSTPLLQACRQPLSESHECARLLLEAGASPHLMTRAGMTALHYAVRGNPDLEEVMSTLKLLLLHGANPRAQTKNRYEPLHYIGDLGSNAAIEKLVTLLLDNGADLEASNTQGRTPLLKALASGSFKMASIFLKAGANASATDLYGNNWLRSITGIGPAVQSPSLLPLDRFPSTDPDAPSQDGHSAVDWLVLRVGAPSLWGHVPKWWAVDMVNLILAVRETNWKDGLFLDKKTVLEENGVHRRMTEWVARERWLMRQDSHYEDLHYVKEDVDSWFKSDGDASTCWETASENEGGYDTEDVSESVEDEGNASSSVIEG</sequence>
<dbReference type="Pfam" id="PF12796">
    <property type="entry name" value="Ank_2"/>
    <property type="match status" value="2"/>
</dbReference>
<dbReference type="PANTHER" id="PTHR24189:SF50">
    <property type="entry name" value="ANKYRIN REPEAT AND SOCS BOX PROTEIN 2"/>
    <property type="match status" value="1"/>
</dbReference>
<dbReference type="SMART" id="SM00248">
    <property type="entry name" value="ANK"/>
    <property type="match status" value="5"/>
</dbReference>
<feature type="repeat" description="ANK" evidence="3">
    <location>
        <begin position="652"/>
        <end position="684"/>
    </location>
</feature>
<evidence type="ECO:0000256" key="5">
    <source>
        <dbReference type="SAM" id="MobiDB-lite"/>
    </source>
</evidence>
<dbReference type="InterPro" id="IPR050745">
    <property type="entry name" value="Multifunctional_regulatory"/>
</dbReference>
<dbReference type="AlphaFoldDB" id="A0A8K0TN41"/>
<feature type="region of interest" description="Disordered" evidence="5">
    <location>
        <begin position="184"/>
        <end position="215"/>
    </location>
</feature>
<evidence type="ECO:0000313" key="7">
    <source>
        <dbReference type="Proteomes" id="UP000813385"/>
    </source>
</evidence>
<feature type="repeat" description="ANK" evidence="3">
    <location>
        <begin position="507"/>
        <end position="539"/>
    </location>
</feature>
<gene>
    <name evidence="6" type="ORF">B0T11DRAFT_3817</name>
</gene>
<keyword evidence="2 3" id="KW-0040">ANK repeat</keyword>
<feature type="repeat" description="ANK" evidence="3">
    <location>
        <begin position="577"/>
        <end position="614"/>
    </location>
</feature>
<evidence type="ECO:0000256" key="1">
    <source>
        <dbReference type="ARBA" id="ARBA00022737"/>
    </source>
</evidence>
<reference evidence="6" key="1">
    <citation type="journal article" date="2021" name="Nat. Commun.">
        <title>Genetic determinants of endophytism in the Arabidopsis root mycobiome.</title>
        <authorList>
            <person name="Mesny F."/>
            <person name="Miyauchi S."/>
            <person name="Thiergart T."/>
            <person name="Pickel B."/>
            <person name="Atanasova L."/>
            <person name="Karlsson M."/>
            <person name="Huettel B."/>
            <person name="Barry K.W."/>
            <person name="Haridas S."/>
            <person name="Chen C."/>
            <person name="Bauer D."/>
            <person name="Andreopoulos W."/>
            <person name="Pangilinan J."/>
            <person name="LaButti K."/>
            <person name="Riley R."/>
            <person name="Lipzen A."/>
            <person name="Clum A."/>
            <person name="Drula E."/>
            <person name="Henrissat B."/>
            <person name="Kohler A."/>
            <person name="Grigoriev I.V."/>
            <person name="Martin F.M."/>
            <person name="Hacquard S."/>
        </authorList>
    </citation>
    <scope>NUCLEOTIDE SEQUENCE</scope>
    <source>
        <strain evidence="6">MPI-CAGE-AT-0016</strain>
    </source>
</reference>
<evidence type="ECO:0000256" key="3">
    <source>
        <dbReference type="PROSITE-ProRule" id="PRU00023"/>
    </source>
</evidence>
<feature type="coiled-coil region" evidence="4">
    <location>
        <begin position="27"/>
        <end position="61"/>
    </location>
</feature>
<dbReference type="InterPro" id="IPR002110">
    <property type="entry name" value="Ankyrin_rpt"/>
</dbReference>
<evidence type="ECO:0008006" key="8">
    <source>
        <dbReference type="Google" id="ProtNLM"/>
    </source>
</evidence>
<dbReference type="PROSITE" id="PS50088">
    <property type="entry name" value="ANK_REPEAT"/>
    <property type="match status" value="4"/>
</dbReference>
<dbReference type="InterPro" id="IPR036770">
    <property type="entry name" value="Ankyrin_rpt-contain_sf"/>
</dbReference>
<dbReference type="Proteomes" id="UP000813385">
    <property type="component" value="Unassembled WGS sequence"/>
</dbReference>
<evidence type="ECO:0000313" key="6">
    <source>
        <dbReference type="EMBL" id="KAH7374860.1"/>
    </source>
</evidence>